<evidence type="ECO:0000313" key="7">
    <source>
        <dbReference type="Proteomes" id="UP000756860"/>
    </source>
</evidence>
<comment type="caution">
    <text evidence="6">The sequence shown here is derived from an EMBL/GenBank/DDBJ whole genome shotgun (WGS) entry which is preliminary data.</text>
</comment>
<organism evidence="6 7">
    <name type="scientific">Geomobilimonas luticola</name>
    <dbReference type="NCBI Taxonomy" id="1114878"/>
    <lineage>
        <taxon>Bacteria</taxon>
        <taxon>Pseudomonadati</taxon>
        <taxon>Thermodesulfobacteriota</taxon>
        <taxon>Desulfuromonadia</taxon>
        <taxon>Geobacterales</taxon>
        <taxon>Geobacteraceae</taxon>
        <taxon>Geomobilimonas</taxon>
    </lineage>
</organism>
<keyword evidence="4 6" id="KW-0067">ATP-binding</keyword>
<protein>
    <submittedName>
        <fullName evidence="6">Metal ABC transporter ATP-binding protein</fullName>
    </submittedName>
</protein>
<dbReference type="InterPro" id="IPR050153">
    <property type="entry name" value="Metal_Ion_Import_ABC"/>
</dbReference>
<evidence type="ECO:0000256" key="3">
    <source>
        <dbReference type="ARBA" id="ARBA00022741"/>
    </source>
</evidence>
<keyword evidence="7" id="KW-1185">Reference proteome</keyword>
<dbReference type="InterPro" id="IPR017871">
    <property type="entry name" value="ABC_transporter-like_CS"/>
</dbReference>
<evidence type="ECO:0000259" key="5">
    <source>
        <dbReference type="PROSITE" id="PS50893"/>
    </source>
</evidence>
<dbReference type="EMBL" id="JAHCVK010000001">
    <property type="protein sequence ID" value="MBT0652223.1"/>
    <property type="molecule type" value="Genomic_DNA"/>
</dbReference>
<dbReference type="Proteomes" id="UP000756860">
    <property type="component" value="Unassembled WGS sequence"/>
</dbReference>
<evidence type="ECO:0000256" key="2">
    <source>
        <dbReference type="ARBA" id="ARBA00022448"/>
    </source>
</evidence>
<proteinExistence type="inferred from homology"/>
<dbReference type="CDD" id="cd03235">
    <property type="entry name" value="ABC_Metallic_Cations"/>
    <property type="match status" value="1"/>
</dbReference>
<dbReference type="PANTHER" id="PTHR42734">
    <property type="entry name" value="METAL TRANSPORT SYSTEM ATP-BINDING PROTEIN TM_0124-RELATED"/>
    <property type="match status" value="1"/>
</dbReference>
<accession>A0ABS5SA22</accession>
<gene>
    <name evidence="6" type="ORF">KI810_04090</name>
</gene>
<dbReference type="Pfam" id="PF00005">
    <property type="entry name" value="ABC_tran"/>
    <property type="match status" value="1"/>
</dbReference>
<dbReference type="Gene3D" id="3.40.50.300">
    <property type="entry name" value="P-loop containing nucleotide triphosphate hydrolases"/>
    <property type="match status" value="1"/>
</dbReference>
<dbReference type="GO" id="GO:0005524">
    <property type="term" value="F:ATP binding"/>
    <property type="evidence" value="ECO:0007669"/>
    <property type="project" value="UniProtKB-KW"/>
</dbReference>
<dbReference type="InterPro" id="IPR003439">
    <property type="entry name" value="ABC_transporter-like_ATP-bd"/>
</dbReference>
<dbReference type="RefSeq" id="WP_214174177.1">
    <property type="nucleotide sequence ID" value="NZ_JAHCVK010000001.1"/>
</dbReference>
<dbReference type="SMART" id="SM00382">
    <property type="entry name" value="AAA"/>
    <property type="match status" value="1"/>
</dbReference>
<dbReference type="SUPFAM" id="SSF52540">
    <property type="entry name" value="P-loop containing nucleoside triphosphate hydrolases"/>
    <property type="match status" value="1"/>
</dbReference>
<dbReference type="InterPro" id="IPR003593">
    <property type="entry name" value="AAA+_ATPase"/>
</dbReference>
<keyword evidence="3" id="KW-0547">Nucleotide-binding</keyword>
<sequence length="250" mass="28199">MSLDLVATTELCFSYNGAEVLDKVSFRVRQGDYLGIVGPNGSGKSTLVKTILGLNRPAHGTVTLFGNPQEQFADWQKIGYLPQRLKFFNPNFPATVEELVRLGLLAGKNFPKRRARGDDAAVEETLAIMGIADIRKRLIGELSGGQQQRALLARAIVGRPELLIMDEPTTALDPETRERFYELLQLLNRERNTTVILVTHDTWSIGKYATRFLYIDKRVVFDGTFDQFCQSEEMTGFFGEHAQHIICHRH</sequence>
<feature type="domain" description="ABC transporter" evidence="5">
    <location>
        <begin position="6"/>
        <end position="242"/>
    </location>
</feature>
<evidence type="ECO:0000256" key="1">
    <source>
        <dbReference type="ARBA" id="ARBA00005417"/>
    </source>
</evidence>
<dbReference type="PROSITE" id="PS00211">
    <property type="entry name" value="ABC_TRANSPORTER_1"/>
    <property type="match status" value="1"/>
</dbReference>
<name>A0ABS5SA22_9BACT</name>
<evidence type="ECO:0000256" key="4">
    <source>
        <dbReference type="ARBA" id="ARBA00022840"/>
    </source>
</evidence>
<comment type="similarity">
    <text evidence="1">Belongs to the ABC transporter superfamily.</text>
</comment>
<keyword evidence="2" id="KW-0813">Transport</keyword>
<dbReference type="InterPro" id="IPR027417">
    <property type="entry name" value="P-loop_NTPase"/>
</dbReference>
<dbReference type="PROSITE" id="PS50893">
    <property type="entry name" value="ABC_TRANSPORTER_2"/>
    <property type="match status" value="1"/>
</dbReference>
<dbReference type="PANTHER" id="PTHR42734:SF17">
    <property type="entry name" value="METAL TRANSPORT SYSTEM ATP-BINDING PROTEIN TM_0124-RELATED"/>
    <property type="match status" value="1"/>
</dbReference>
<evidence type="ECO:0000313" key="6">
    <source>
        <dbReference type="EMBL" id="MBT0652223.1"/>
    </source>
</evidence>
<reference evidence="6 7" key="1">
    <citation type="submission" date="2021-05" db="EMBL/GenBank/DDBJ databases">
        <title>The draft genome of Geobacter luticola JCM 17780.</title>
        <authorList>
            <person name="Xu Z."/>
            <person name="Masuda Y."/>
            <person name="Itoh H."/>
            <person name="Senoo K."/>
        </authorList>
    </citation>
    <scope>NUCLEOTIDE SEQUENCE [LARGE SCALE GENOMIC DNA]</scope>
    <source>
        <strain evidence="6 7">JCM 17780</strain>
    </source>
</reference>